<proteinExistence type="predicted"/>
<feature type="region of interest" description="Disordered" evidence="1">
    <location>
        <begin position="238"/>
        <end position="262"/>
    </location>
</feature>
<feature type="compositionally biased region" description="Basic residues" evidence="1">
    <location>
        <begin position="252"/>
        <end position="262"/>
    </location>
</feature>
<dbReference type="Pfam" id="PF17690">
    <property type="entry name" value="DUF5537"/>
    <property type="match status" value="1"/>
</dbReference>
<name>A0AAV1H9B7_XYRNO</name>
<dbReference type="Proteomes" id="UP001178508">
    <property type="component" value="Chromosome 20"/>
</dbReference>
<accession>A0AAV1H9B7</accession>
<reference evidence="2" key="1">
    <citation type="submission" date="2023-08" db="EMBL/GenBank/DDBJ databases">
        <authorList>
            <person name="Alioto T."/>
            <person name="Alioto T."/>
            <person name="Gomez Garrido J."/>
        </authorList>
    </citation>
    <scope>NUCLEOTIDE SEQUENCE</scope>
</reference>
<evidence type="ECO:0000256" key="1">
    <source>
        <dbReference type="SAM" id="MobiDB-lite"/>
    </source>
</evidence>
<gene>
    <name evidence="2" type="ORF">XNOV1_A031992</name>
</gene>
<protein>
    <submittedName>
        <fullName evidence="2">Uncharacterized protein si:ch211-171b20.3</fullName>
    </submittedName>
</protein>
<keyword evidence="3" id="KW-1185">Reference proteome</keyword>
<dbReference type="EMBL" id="OY660883">
    <property type="protein sequence ID" value="CAJ1082260.1"/>
    <property type="molecule type" value="Genomic_DNA"/>
</dbReference>
<sequence>MMTFQLNPSLPTAKALISQGSSNCGQRGPDVSGYPAFSNFRMGAGGGPAAFRQNTLLRKTFPPIQPLNKSRDWKDLVSDFIVRGSPNLAKDVKLELENSDPKMDLCGRQLLFDDKCTRLERTRTVMPPLTRDYHVNRAGNLPPFRLSKELFHSHAGRPFTLGHPERYELGTTPEIIFPSTLVLNGRNTFSVGNCKLSRPKVNYPTYTLQTVRDNQKNQSFPDPMVGAPRSFMQRVTELSSLEGETLRQEKLKKMKKQRKPPS</sequence>
<evidence type="ECO:0000313" key="3">
    <source>
        <dbReference type="Proteomes" id="UP001178508"/>
    </source>
</evidence>
<dbReference type="AlphaFoldDB" id="A0AAV1H9B7"/>
<organism evidence="2 3">
    <name type="scientific">Xyrichtys novacula</name>
    <name type="common">Pearly razorfish</name>
    <name type="synonym">Hemipteronotus novacula</name>
    <dbReference type="NCBI Taxonomy" id="13765"/>
    <lineage>
        <taxon>Eukaryota</taxon>
        <taxon>Metazoa</taxon>
        <taxon>Chordata</taxon>
        <taxon>Craniata</taxon>
        <taxon>Vertebrata</taxon>
        <taxon>Euteleostomi</taxon>
        <taxon>Actinopterygii</taxon>
        <taxon>Neopterygii</taxon>
        <taxon>Teleostei</taxon>
        <taxon>Neoteleostei</taxon>
        <taxon>Acanthomorphata</taxon>
        <taxon>Eupercaria</taxon>
        <taxon>Labriformes</taxon>
        <taxon>Labridae</taxon>
        <taxon>Xyrichtys</taxon>
    </lineage>
</organism>
<evidence type="ECO:0000313" key="2">
    <source>
        <dbReference type="EMBL" id="CAJ1082260.1"/>
    </source>
</evidence>
<dbReference type="InterPro" id="IPR040505">
    <property type="entry name" value="DUF5537"/>
</dbReference>